<organism evidence="1 2">
    <name type="scientific">Gossypium gossypioides</name>
    <name type="common">Mexican cotton</name>
    <name type="synonym">Selera gossypioides</name>
    <dbReference type="NCBI Taxonomy" id="34282"/>
    <lineage>
        <taxon>Eukaryota</taxon>
        <taxon>Viridiplantae</taxon>
        <taxon>Streptophyta</taxon>
        <taxon>Embryophyta</taxon>
        <taxon>Tracheophyta</taxon>
        <taxon>Spermatophyta</taxon>
        <taxon>Magnoliopsida</taxon>
        <taxon>eudicotyledons</taxon>
        <taxon>Gunneridae</taxon>
        <taxon>Pentapetalae</taxon>
        <taxon>rosids</taxon>
        <taxon>malvids</taxon>
        <taxon>Malvales</taxon>
        <taxon>Malvaceae</taxon>
        <taxon>Malvoideae</taxon>
        <taxon>Gossypium</taxon>
    </lineage>
</organism>
<proteinExistence type="predicted"/>
<dbReference type="AlphaFoldDB" id="A0A7J9B7J0"/>
<dbReference type="OrthoDB" id="10416653at2759"/>
<keyword evidence="2" id="KW-1185">Reference proteome</keyword>
<evidence type="ECO:0000313" key="1">
    <source>
        <dbReference type="EMBL" id="MBA0732276.1"/>
    </source>
</evidence>
<name>A0A7J9B7J0_GOSGO</name>
<dbReference type="Proteomes" id="UP000593579">
    <property type="component" value="Unassembled WGS sequence"/>
</dbReference>
<comment type="caution">
    <text evidence="1">The sequence shown here is derived from an EMBL/GenBank/DDBJ whole genome shotgun (WGS) entry which is preliminary data.</text>
</comment>
<gene>
    <name evidence="1" type="ORF">Gogos_016379</name>
</gene>
<accession>A0A7J9B7J0</accession>
<sequence>MTTRRQRSDEEACDVAVTRPLKAGFGWQLGDCKKAKIGLDRWGFEGLDGNSLKDPSSGSRERVVCEFGEEITIYALKECLKACAILTLGGIDRCLLANEYERCIDWLEEATRLLDKKAFKDRISILWNIWNNRNNAIFRCKDEDARIVWDRAKV</sequence>
<dbReference type="EMBL" id="JABEZY010000001">
    <property type="protein sequence ID" value="MBA0732276.1"/>
    <property type="molecule type" value="Genomic_DNA"/>
</dbReference>
<protein>
    <submittedName>
        <fullName evidence="1">Uncharacterized protein</fullName>
    </submittedName>
</protein>
<evidence type="ECO:0000313" key="2">
    <source>
        <dbReference type="Proteomes" id="UP000593579"/>
    </source>
</evidence>
<reference evidence="1 2" key="1">
    <citation type="journal article" date="2019" name="Genome Biol. Evol.">
        <title>Insights into the evolution of the New World diploid cottons (Gossypium, subgenus Houzingenia) based on genome sequencing.</title>
        <authorList>
            <person name="Grover C.E."/>
            <person name="Arick M.A. 2nd"/>
            <person name="Thrash A."/>
            <person name="Conover J.L."/>
            <person name="Sanders W.S."/>
            <person name="Peterson D.G."/>
            <person name="Frelichowski J.E."/>
            <person name="Scheffler J.A."/>
            <person name="Scheffler B.E."/>
            <person name="Wendel J.F."/>
        </authorList>
    </citation>
    <scope>NUCLEOTIDE SEQUENCE [LARGE SCALE GENOMIC DNA]</scope>
    <source>
        <strain evidence="1">5</strain>
        <tissue evidence="1">Leaf</tissue>
    </source>
</reference>